<reference evidence="2 3" key="1">
    <citation type="submission" date="2018-07" db="EMBL/GenBank/DDBJ databases">
        <title>Genome sequence of Azospirillum sp. ATCC 49961.</title>
        <authorList>
            <person name="Sant'Anna F.H."/>
            <person name="Baldani J.I."/>
            <person name="Zilli J.E."/>
            <person name="Reis V.M."/>
            <person name="Hartmann A."/>
            <person name="Cruz L."/>
            <person name="de Souza E.M."/>
            <person name="de Oliveira Pedrosa F."/>
            <person name="Passaglia L.M.P."/>
        </authorList>
    </citation>
    <scope>NUCLEOTIDE SEQUENCE [LARGE SCALE GENOMIC DNA]</scope>
    <source>
        <strain evidence="2 3">ATCC 49961</strain>
    </source>
</reference>
<keyword evidence="3" id="KW-1185">Reference proteome</keyword>
<dbReference type="AlphaFoldDB" id="A0A9W7TW57"/>
<evidence type="ECO:0008006" key="4">
    <source>
        <dbReference type="Google" id="ProtNLM"/>
    </source>
</evidence>
<dbReference type="PROSITE" id="PS51257">
    <property type="entry name" value="PROKAR_LIPOPROTEIN"/>
    <property type="match status" value="1"/>
</dbReference>
<feature type="signal peptide" evidence="1">
    <location>
        <begin position="1"/>
        <end position="19"/>
    </location>
</feature>
<proteinExistence type="predicted"/>
<keyword evidence="1" id="KW-0732">Signal</keyword>
<accession>A0A9W7TW57</accession>
<name>A0A9W7TW57_9PROT</name>
<gene>
    <name evidence="2" type="ORF">DS843_17415</name>
</gene>
<dbReference type="RefSeq" id="WP_149470141.1">
    <property type="nucleotide sequence ID" value="NZ_QOKW01000013.1"/>
</dbReference>
<sequence>MQRRVRAFLAVLLTGAALAGCTPASETPPSMTPSAAAPTGVEATPRLSMVENVRSAAKVRGIDKAARTVILQFPDGREEAVTAGDEVRNFDRIKVGDTVQTEYVRLTNIVTQPPGGGPGVVERSSVDRAAVGEMPRASAVTTTQVTEVVDAVDLGRRTVTLRGPQGRVRTVPVPPEVQGLETVKRGDEVVIRRTEAAAITVMR</sequence>
<protein>
    <recommendedName>
        <fullName evidence="4">DUF5666 domain-containing protein</fullName>
    </recommendedName>
</protein>
<organism evidence="2 3">
    <name type="scientific">Roseomonas genomospecies 6</name>
    <dbReference type="NCBI Taxonomy" id="214106"/>
    <lineage>
        <taxon>Bacteria</taxon>
        <taxon>Pseudomonadati</taxon>
        <taxon>Pseudomonadota</taxon>
        <taxon>Alphaproteobacteria</taxon>
        <taxon>Acetobacterales</taxon>
        <taxon>Roseomonadaceae</taxon>
        <taxon>Roseomonas</taxon>
    </lineage>
</organism>
<evidence type="ECO:0000313" key="3">
    <source>
        <dbReference type="Proteomes" id="UP000480854"/>
    </source>
</evidence>
<evidence type="ECO:0000256" key="1">
    <source>
        <dbReference type="SAM" id="SignalP"/>
    </source>
</evidence>
<dbReference type="Proteomes" id="UP000480854">
    <property type="component" value="Unassembled WGS sequence"/>
</dbReference>
<feature type="chain" id="PRO_5040959253" description="DUF5666 domain-containing protein" evidence="1">
    <location>
        <begin position="20"/>
        <end position="203"/>
    </location>
</feature>
<dbReference type="EMBL" id="QOKW01000013">
    <property type="protein sequence ID" value="KAA0679281.1"/>
    <property type="molecule type" value="Genomic_DNA"/>
</dbReference>
<evidence type="ECO:0000313" key="2">
    <source>
        <dbReference type="EMBL" id="KAA0679281.1"/>
    </source>
</evidence>
<dbReference type="OrthoDB" id="7376394at2"/>
<comment type="caution">
    <text evidence="2">The sequence shown here is derived from an EMBL/GenBank/DDBJ whole genome shotgun (WGS) entry which is preliminary data.</text>
</comment>